<reference evidence="5 6" key="1">
    <citation type="journal article" date="2013" name="Proc. Natl. Acad. Sci. U.S.A.">
        <title>Genome of an arbuscular mycorrhizal fungus provides insight into the oldest plant symbiosis.</title>
        <authorList>
            <person name="Tisserant E."/>
            <person name="Malbreil M."/>
            <person name="Kuo A."/>
            <person name="Kohler A."/>
            <person name="Symeonidi A."/>
            <person name="Balestrini R."/>
            <person name="Charron P."/>
            <person name="Duensing N."/>
            <person name="Frei Dit Frey N."/>
            <person name="Gianinazzi-Pearson V."/>
            <person name="Gilbert L.B."/>
            <person name="Handa Y."/>
            <person name="Herr J.R."/>
            <person name="Hijri M."/>
            <person name="Koul R."/>
            <person name="Kawaguchi M."/>
            <person name="Krajinski F."/>
            <person name="Lammers P.J."/>
            <person name="Masclaux F.G."/>
            <person name="Murat C."/>
            <person name="Morin E."/>
            <person name="Ndikumana S."/>
            <person name="Pagni M."/>
            <person name="Petitpierre D."/>
            <person name="Requena N."/>
            <person name="Rosikiewicz P."/>
            <person name="Riley R."/>
            <person name="Saito K."/>
            <person name="San Clemente H."/>
            <person name="Shapiro H."/>
            <person name="van Tuinen D."/>
            <person name="Becard G."/>
            <person name="Bonfante P."/>
            <person name="Paszkowski U."/>
            <person name="Shachar-Hill Y.Y."/>
            <person name="Tuskan G.A."/>
            <person name="Young P.W."/>
            <person name="Sanders I.R."/>
            <person name="Henrissat B."/>
            <person name="Rensing S.A."/>
            <person name="Grigoriev I.V."/>
            <person name="Corradi N."/>
            <person name="Roux C."/>
            <person name="Martin F."/>
        </authorList>
    </citation>
    <scope>NUCLEOTIDE SEQUENCE [LARGE SCALE GENOMIC DNA]</scope>
    <source>
        <strain evidence="5 6">DAOM 197198</strain>
    </source>
</reference>
<feature type="repeat" description="ANK" evidence="3">
    <location>
        <begin position="153"/>
        <end position="185"/>
    </location>
</feature>
<dbReference type="PROSITE" id="PS50088">
    <property type="entry name" value="ANK_REPEAT"/>
    <property type="match status" value="1"/>
</dbReference>
<evidence type="ECO:0000256" key="1">
    <source>
        <dbReference type="ARBA" id="ARBA00022737"/>
    </source>
</evidence>
<dbReference type="PROSITE" id="PS50297">
    <property type="entry name" value="ANK_REP_REGION"/>
    <property type="match status" value="1"/>
</dbReference>
<dbReference type="VEuPathDB" id="FungiDB:RhiirFUN_009597"/>
<dbReference type="InterPro" id="IPR002110">
    <property type="entry name" value="Ankyrin_rpt"/>
</dbReference>
<evidence type="ECO:0000256" key="4">
    <source>
        <dbReference type="SAM" id="MobiDB-lite"/>
    </source>
</evidence>
<keyword evidence="1" id="KW-0677">Repeat</keyword>
<organism evidence="5 6">
    <name type="scientific">Rhizophagus irregularis (strain DAOM 181602 / DAOM 197198 / MUCL 43194)</name>
    <name type="common">Arbuscular mycorrhizal fungus</name>
    <name type="synonym">Glomus intraradices</name>
    <dbReference type="NCBI Taxonomy" id="747089"/>
    <lineage>
        <taxon>Eukaryota</taxon>
        <taxon>Fungi</taxon>
        <taxon>Fungi incertae sedis</taxon>
        <taxon>Mucoromycota</taxon>
        <taxon>Glomeromycotina</taxon>
        <taxon>Glomeromycetes</taxon>
        <taxon>Glomerales</taxon>
        <taxon>Glomeraceae</taxon>
        <taxon>Rhizophagus</taxon>
    </lineage>
</organism>
<dbReference type="Proteomes" id="UP000018888">
    <property type="component" value="Unassembled WGS sequence"/>
</dbReference>
<dbReference type="Pfam" id="PF12796">
    <property type="entry name" value="Ank_2"/>
    <property type="match status" value="1"/>
</dbReference>
<feature type="compositionally biased region" description="Basic and acidic residues" evidence="4">
    <location>
        <begin position="8"/>
        <end position="20"/>
    </location>
</feature>
<sequence length="192" mass="21553">MTEVLQLTHDKPSSTGLIDRDSGFQEMDIKLMADKIDKKTLIDKKSSQIIDNDNSKQNNNESGPLDPWVNDSKDQENYESIKFNSIEDDTEFIFDPLGDERAIMSDSSLSEEEKKEKITRIFTRAASNGNLEKVSSMLENSKEYIDLDAQDEEGTTPLIYACCFAHETVAYTLLEAGAKVDAKDSSKYSNSV</sequence>
<gene>
    <name evidence="5" type="ORF">GLOIN_2v696975</name>
</gene>
<dbReference type="Gene3D" id="1.25.40.20">
    <property type="entry name" value="Ankyrin repeat-containing domain"/>
    <property type="match status" value="1"/>
</dbReference>
<dbReference type="AlphaFoldDB" id="A0A2P4QKQ1"/>
<feature type="compositionally biased region" description="Polar residues" evidence="4">
    <location>
        <begin position="48"/>
        <end position="62"/>
    </location>
</feature>
<dbReference type="SUPFAM" id="SSF48403">
    <property type="entry name" value="Ankyrin repeat"/>
    <property type="match status" value="1"/>
</dbReference>
<dbReference type="InterPro" id="IPR036770">
    <property type="entry name" value="Ankyrin_rpt-contain_sf"/>
</dbReference>
<protein>
    <submittedName>
        <fullName evidence="5">Uncharacterized protein</fullName>
    </submittedName>
</protein>
<accession>A0A2P4QKQ1</accession>
<reference evidence="5 6" key="2">
    <citation type="journal article" date="2018" name="New Phytol.">
        <title>High intraspecific genome diversity in the model arbuscular mycorrhizal symbiont Rhizophagus irregularis.</title>
        <authorList>
            <person name="Chen E.C.H."/>
            <person name="Morin E."/>
            <person name="Beaudet D."/>
            <person name="Noel J."/>
            <person name="Yildirir G."/>
            <person name="Ndikumana S."/>
            <person name="Charron P."/>
            <person name="St-Onge C."/>
            <person name="Giorgi J."/>
            <person name="Kruger M."/>
            <person name="Marton T."/>
            <person name="Ropars J."/>
            <person name="Grigoriev I.V."/>
            <person name="Hainaut M."/>
            <person name="Henrissat B."/>
            <person name="Roux C."/>
            <person name="Martin F."/>
            <person name="Corradi N."/>
        </authorList>
    </citation>
    <scope>NUCLEOTIDE SEQUENCE [LARGE SCALE GENOMIC DNA]</scope>
    <source>
        <strain evidence="5 6">DAOM 197198</strain>
    </source>
</reference>
<evidence type="ECO:0000313" key="5">
    <source>
        <dbReference type="EMBL" id="POG78178.1"/>
    </source>
</evidence>
<evidence type="ECO:0000256" key="2">
    <source>
        <dbReference type="ARBA" id="ARBA00023043"/>
    </source>
</evidence>
<feature type="region of interest" description="Disordered" evidence="4">
    <location>
        <begin position="48"/>
        <end position="72"/>
    </location>
</feature>
<feature type="region of interest" description="Disordered" evidence="4">
    <location>
        <begin position="1"/>
        <end position="20"/>
    </location>
</feature>
<comment type="caution">
    <text evidence="5">The sequence shown here is derived from an EMBL/GenBank/DDBJ whole genome shotgun (WGS) entry which is preliminary data.</text>
</comment>
<dbReference type="EMBL" id="AUPC02000034">
    <property type="protein sequence ID" value="POG78178.1"/>
    <property type="molecule type" value="Genomic_DNA"/>
</dbReference>
<name>A0A2P4QKQ1_RHIID</name>
<dbReference type="PANTHER" id="PTHR24171">
    <property type="entry name" value="ANKYRIN REPEAT DOMAIN-CONTAINING PROTEIN 39-RELATED"/>
    <property type="match status" value="1"/>
</dbReference>
<keyword evidence="2 3" id="KW-0040">ANK repeat</keyword>
<evidence type="ECO:0000313" key="6">
    <source>
        <dbReference type="Proteomes" id="UP000018888"/>
    </source>
</evidence>
<evidence type="ECO:0000256" key="3">
    <source>
        <dbReference type="PROSITE-ProRule" id="PRU00023"/>
    </source>
</evidence>
<keyword evidence="6" id="KW-1185">Reference proteome</keyword>
<proteinExistence type="predicted"/>